<dbReference type="GO" id="GO:0015276">
    <property type="term" value="F:ligand-gated monoatomic ion channel activity"/>
    <property type="evidence" value="ECO:0007669"/>
    <property type="project" value="InterPro"/>
</dbReference>
<dbReference type="Pfam" id="PF00060">
    <property type="entry name" value="Lig_chan"/>
    <property type="match status" value="1"/>
</dbReference>
<dbReference type="EMBL" id="JARAKH010000043">
    <property type="protein sequence ID" value="KAK8379318.1"/>
    <property type="molecule type" value="Genomic_DNA"/>
</dbReference>
<dbReference type="InterPro" id="IPR001320">
    <property type="entry name" value="Iontro_rcpt_C"/>
</dbReference>
<dbReference type="GO" id="GO:0005886">
    <property type="term" value="C:plasma membrane"/>
    <property type="evidence" value="ECO:0007669"/>
    <property type="project" value="UniProtKB-SubCell"/>
</dbReference>
<keyword evidence="5 9" id="KW-1133">Transmembrane helix</keyword>
<evidence type="ECO:0000313" key="11">
    <source>
        <dbReference type="EMBL" id="KAK8379318.1"/>
    </source>
</evidence>
<dbReference type="PANTHER" id="PTHR42643">
    <property type="entry name" value="IONOTROPIC RECEPTOR 20A-RELATED"/>
    <property type="match status" value="1"/>
</dbReference>
<dbReference type="Proteomes" id="UP001487740">
    <property type="component" value="Unassembled WGS sequence"/>
</dbReference>
<evidence type="ECO:0000256" key="7">
    <source>
        <dbReference type="ARBA" id="ARBA00023170"/>
    </source>
</evidence>
<evidence type="ECO:0000256" key="4">
    <source>
        <dbReference type="ARBA" id="ARBA00022692"/>
    </source>
</evidence>
<comment type="similarity">
    <text evidence="2">Belongs to the glutamate-gated ion channel (TC 1.A.10.1) family.</text>
</comment>
<evidence type="ECO:0000259" key="10">
    <source>
        <dbReference type="Pfam" id="PF00060"/>
    </source>
</evidence>
<feature type="transmembrane region" description="Helical" evidence="9">
    <location>
        <begin position="325"/>
        <end position="348"/>
    </location>
</feature>
<accession>A0AAW0SVD1</accession>
<organism evidence="11 12">
    <name type="scientific">Scylla paramamosain</name>
    <name type="common">Mud crab</name>
    <dbReference type="NCBI Taxonomy" id="85552"/>
    <lineage>
        <taxon>Eukaryota</taxon>
        <taxon>Metazoa</taxon>
        <taxon>Ecdysozoa</taxon>
        <taxon>Arthropoda</taxon>
        <taxon>Crustacea</taxon>
        <taxon>Multicrustacea</taxon>
        <taxon>Malacostraca</taxon>
        <taxon>Eumalacostraca</taxon>
        <taxon>Eucarida</taxon>
        <taxon>Decapoda</taxon>
        <taxon>Pleocyemata</taxon>
        <taxon>Brachyura</taxon>
        <taxon>Eubrachyura</taxon>
        <taxon>Portunoidea</taxon>
        <taxon>Portunidae</taxon>
        <taxon>Portuninae</taxon>
        <taxon>Scylla</taxon>
    </lineage>
</organism>
<evidence type="ECO:0000256" key="9">
    <source>
        <dbReference type="SAM" id="Phobius"/>
    </source>
</evidence>
<dbReference type="InterPro" id="IPR052192">
    <property type="entry name" value="Insect_Ionotropic_Sensory_Rcpt"/>
</dbReference>
<keyword evidence="4 9" id="KW-0812">Transmembrane</keyword>
<evidence type="ECO:0000256" key="6">
    <source>
        <dbReference type="ARBA" id="ARBA00023136"/>
    </source>
</evidence>
<feature type="domain" description="Ionotropic glutamate receptor C-terminal" evidence="10">
    <location>
        <begin position="39"/>
        <end position="335"/>
    </location>
</feature>
<evidence type="ECO:0000256" key="2">
    <source>
        <dbReference type="ARBA" id="ARBA00008685"/>
    </source>
</evidence>
<name>A0AAW0SVD1_SCYPA</name>
<dbReference type="SUPFAM" id="SSF53850">
    <property type="entry name" value="Periplasmic binding protein-like II"/>
    <property type="match status" value="1"/>
</dbReference>
<feature type="transmembrane region" description="Helical" evidence="9">
    <location>
        <begin position="112"/>
        <end position="131"/>
    </location>
</feature>
<evidence type="ECO:0000313" key="12">
    <source>
        <dbReference type="Proteomes" id="UP001487740"/>
    </source>
</evidence>
<evidence type="ECO:0000256" key="1">
    <source>
        <dbReference type="ARBA" id="ARBA00004651"/>
    </source>
</evidence>
<feature type="transmembrane region" description="Helical" evidence="9">
    <location>
        <begin position="39"/>
        <end position="58"/>
    </location>
</feature>
<gene>
    <name evidence="11" type="ORF">O3P69_019304</name>
</gene>
<reference evidence="11 12" key="1">
    <citation type="submission" date="2023-03" db="EMBL/GenBank/DDBJ databases">
        <title>High-quality genome of Scylla paramamosain provides insights in environmental adaptation.</title>
        <authorList>
            <person name="Zhang L."/>
        </authorList>
    </citation>
    <scope>NUCLEOTIDE SEQUENCE [LARGE SCALE GENOMIC DNA]</scope>
    <source>
        <strain evidence="11">LZ_2023a</strain>
        <tissue evidence="11">Muscle</tissue>
    </source>
</reference>
<evidence type="ECO:0000256" key="3">
    <source>
        <dbReference type="ARBA" id="ARBA00022475"/>
    </source>
</evidence>
<evidence type="ECO:0000256" key="5">
    <source>
        <dbReference type="ARBA" id="ARBA00022989"/>
    </source>
</evidence>
<dbReference type="AlphaFoldDB" id="A0AAW0SVD1"/>
<keyword evidence="3" id="KW-1003">Cell membrane</keyword>
<comment type="caution">
    <text evidence="11">The sequence shown here is derived from an EMBL/GenBank/DDBJ whole genome shotgun (WGS) entry which is preliminary data.</text>
</comment>
<keyword evidence="8" id="KW-0325">Glycoprotein</keyword>
<keyword evidence="7" id="KW-0675">Receptor</keyword>
<dbReference type="Gene3D" id="1.10.287.70">
    <property type="match status" value="1"/>
</dbReference>
<keyword evidence="12" id="KW-1185">Reference proteome</keyword>
<keyword evidence="6 9" id="KW-0472">Membrane</keyword>
<comment type="subcellular location">
    <subcellularLocation>
        <location evidence="1">Cell membrane</location>
        <topology evidence="1">Multi-pass membrane protein</topology>
    </subcellularLocation>
</comment>
<evidence type="ECO:0000256" key="8">
    <source>
        <dbReference type="ARBA" id="ARBA00023180"/>
    </source>
</evidence>
<proteinExistence type="inferred from homology"/>
<dbReference type="PANTHER" id="PTHR42643:SF24">
    <property type="entry name" value="IONOTROPIC RECEPTOR 60A"/>
    <property type="match status" value="1"/>
</dbReference>
<dbReference type="GO" id="GO:0050906">
    <property type="term" value="P:detection of stimulus involved in sensory perception"/>
    <property type="evidence" value="ECO:0007669"/>
    <property type="project" value="UniProtKB-ARBA"/>
</dbReference>
<sequence length="357" mass="39723">MGDQIRSAPCLNIGMESTLIYRKPGFESDLLGFVKPYTLQVWLCLASALLVVSAGTFLTQRIWFRLLHFTSADRAMMGPVQDRRRSNVVISSNGSSLLFVGQAMEFGVRGNLMRLATGTWMVMVLIVGIVYRSNLKAMLIAPKLRLPFDSMEELVETDIPCLVLEGSMIHQLFLVGQTGGRVLLVYVKCLASLQSAEAGSLLYRLRKQAVVHNDIPRAMEATKMGQHATISSRLGAETAFSYFFTLSKTCPLYMTSKPFFSATSLSVGYRKGFPLRRKMDQIFRHLRDTGILGHLYGRELPNATKCSRRLSLESDTRRALDLGDFFGVLCVYGGGVAVASLVLLLEILSRCRPFVPR</sequence>
<protein>
    <recommendedName>
        <fullName evidence="10">Ionotropic glutamate receptor C-terminal domain-containing protein</fullName>
    </recommendedName>
</protein>